<keyword evidence="5 6" id="KW-0456">Lyase</keyword>
<dbReference type="PANTHER" id="PTHR35201:SF4">
    <property type="entry name" value="BETA-PINACENE SYNTHASE-RELATED"/>
    <property type="match status" value="1"/>
</dbReference>
<name>A0AAD4MAD4_9AGAM</name>
<dbReference type="EMBL" id="WTXG01000004">
    <property type="protein sequence ID" value="KAI0306219.1"/>
    <property type="molecule type" value="Genomic_DNA"/>
</dbReference>
<dbReference type="InterPro" id="IPR034686">
    <property type="entry name" value="Terpene_cyclase-like_2"/>
</dbReference>
<evidence type="ECO:0000256" key="3">
    <source>
        <dbReference type="ARBA" id="ARBA00022723"/>
    </source>
</evidence>
<organism evidence="7 8">
    <name type="scientific">Multifurca ochricompacta</name>
    <dbReference type="NCBI Taxonomy" id="376703"/>
    <lineage>
        <taxon>Eukaryota</taxon>
        <taxon>Fungi</taxon>
        <taxon>Dikarya</taxon>
        <taxon>Basidiomycota</taxon>
        <taxon>Agaricomycotina</taxon>
        <taxon>Agaricomycetes</taxon>
        <taxon>Russulales</taxon>
        <taxon>Russulaceae</taxon>
        <taxon>Multifurca</taxon>
    </lineage>
</organism>
<dbReference type="PANTHER" id="PTHR35201">
    <property type="entry name" value="TERPENE SYNTHASE"/>
    <property type="match status" value="1"/>
</dbReference>
<evidence type="ECO:0000313" key="8">
    <source>
        <dbReference type="Proteomes" id="UP001203297"/>
    </source>
</evidence>
<protein>
    <recommendedName>
        <fullName evidence="6">Terpene synthase</fullName>
        <ecNumber evidence="6">4.2.3.-</ecNumber>
    </recommendedName>
</protein>
<comment type="caution">
    <text evidence="7">The sequence shown here is derived from an EMBL/GenBank/DDBJ whole genome shotgun (WGS) entry which is preliminary data.</text>
</comment>
<gene>
    <name evidence="7" type="ORF">B0F90DRAFT_1624440</name>
</gene>
<dbReference type="GO" id="GO:0046872">
    <property type="term" value="F:metal ion binding"/>
    <property type="evidence" value="ECO:0007669"/>
    <property type="project" value="UniProtKB-KW"/>
</dbReference>
<dbReference type="SUPFAM" id="SSF48576">
    <property type="entry name" value="Terpenoid synthases"/>
    <property type="match status" value="1"/>
</dbReference>
<dbReference type="EC" id="4.2.3.-" evidence="6"/>
<dbReference type="SFLD" id="SFLDS00005">
    <property type="entry name" value="Isoprenoid_Synthase_Type_I"/>
    <property type="match status" value="1"/>
</dbReference>
<keyword evidence="3 6" id="KW-0479">Metal-binding</keyword>
<comment type="similarity">
    <text evidence="2 6">Belongs to the terpene synthase family.</text>
</comment>
<reference evidence="7" key="1">
    <citation type="journal article" date="2022" name="New Phytol.">
        <title>Evolutionary transition to the ectomycorrhizal habit in the genomes of a hyperdiverse lineage of mushroom-forming fungi.</title>
        <authorList>
            <person name="Looney B."/>
            <person name="Miyauchi S."/>
            <person name="Morin E."/>
            <person name="Drula E."/>
            <person name="Courty P.E."/>
            <person name="Kohler A."/>
            <person name="Kuo A."/>
            <person name="LaButti K."/>
            <person name="Pangilinan J."/>
            <person name="Lipzen A."/>
            <person name="Riley R."/>
            <person name="Andreopoulos W."/>
            <person name="He G."/>
            <person name="Johnson J."/>
            <person name="Nolan M."/>
            <person name="Tritt A."/>
            <person name="Barry K.W."/>
            <person name="Grigoriev I.V."/>
            <person name="Nagy L.G."/>
            <person name="Hibbett D."/>
            <person name="Henrissat B."/>
            <person name="Matheny P.B."/>
            <person name="Labbe J."/>
            <person name="Martin F.M."/>
        </authorList>
    </citation>
    <scope>NUCLEOTIDE SEQUENCE</scope>
    <source>
        <strain evidence="7">BPL690</strain>
    </source>
</reference>
<keyword evidence="8" id="KW-1185">Reference proteome</keyword>
<evidence type="ECO:0000256" key="2">
    <source>
        <dbReference type="ARBA" id="ARBA00006333"/>
    </source>
</evidence>
<evidence type="ECO:0000256" key="1">
    <source>
        <dbReference type="ARBA" id="ARBA00001946"/>
    </source>
</evidence>
<evidence type="ECO:0000256" key="6">
    <source>
        <dbReference type="RuleBase" id="RU366034"/>
    </source>
</evidence>
<dbReference type="GO" id="GO:0010333">
    <property type="term" value="F:terpene synthase activity"/>
    <property type="evidence" value="ECO:0007669"/>
    <property type="project" value="InterPro"/>
</dbReference>
<dbReference type="Gene3D" id="1.10.600.10">
    <property type="entry name" value="Farnesyl Diphosphate Synthase"/>
    <property type="match status" value="1"/>
</dbReference>
<dbReference type="InterPro" id="IPR008949">
    <property type="entry name" value="Isoprenoid_synthase_dom_sf"/>
</dbReference>
<proteinExistence type="inferred from homology"/>
<dbReference type="SFLD" id="SFLDG01020">
    <property type="entry name" value="Terpene_Cyclase_Like_2"/>
    <property type="match status" value="1"/>
</dbReference>
<dbReference type="GO" id="GO:0008299">
    <property type="term" value="P:isoprenoid biosynthetic process"/>
    <property type="evidence" value="ECO:0007669"/>
    <property type="project" value="UniProtKB-ARBA"/>
</dbReference>
<evidence type="ECO:0000256" key="4">
    <source>
        <dbReference type="ARBA" id="ARBA00022842"/>
    </source>
</evidence>
<evidence type="ECO:0000313" key="7">
    <source>
        <dbReference type="EMBL" id="KAI0306219.1"/>
    </source>
</evidence>
<dbReference type="Pfam" id="PF19086">
    <property type="entry name" value="Terpene_syn_C_2"/>
    <property type="match status" value="1"/>
</dbReference>
<sequence length="343" mass="38706">MSNLPQFYLPDSLAQWPWPRILNKHYAEVKPESDCWLGGFEALDVKSQRSFDLCNFHGLRVACDLMVLFFIYDEFTDKVSGDGARIYADMVVGVLLNPHMERPKGESKLGEITRQFWLRAIKVASEPAQRRFILSFTRYVYGVISEASDRADGRIRSIVDYLELRRLTAGAYASFFSAELGLDIPDEVMAHPAMESLLALAAESIVLTNDLYSYNNEQAAGHGGHNIITVVMSERGVDLDGALNWVAEYHGKVLSGFQAQHRMLPSWGPEMDSVVQSFIERLAYWTRGHDCWSFESGRYFGSKGPEIKKHRLVTLLPRVETPDVTPMMAPLMARLSDTTVVSN</sequence>
<dbReference type="AlphaFoldDB" id="A0AAD4MAD4"/>
<keyword evidence="4 6" id="KW-0460">Magnesium</keyword>
<accession>A0AAD4MAD4</accession>
<evidence type="ECO:0000256" key="5">
    <source>
        <dbReference type="ARBA" id="ARBA00023239"/>
    </source>
</evidence>
<dbReference type="Proteomes" id="UP001203297">
    <property type="component" value="Unassembled WGS sequence"/>
</dbReference>
<comment type="cofactor">
    <cofactor evidence="1 6">
        <name>Mg(2+)</name>
        <dbReference type="ChEBI" id="CHEBI:18420"/>
    </cofactor>
</comment>